<dbReference type="InterPro" id="IPR027417">
    <property type="entry name" value="P-loop_NTPase"/>
</dbReference>
<dbReference type="InterPro" id="IPR032781">
    <property type="entry name" value="ABC_tran_Xtn"/>
</dbReference>
<dbReference type="AlphaFoldDB" id="A0A9N8WBV3"/>
<dbReference type="InterPro" id="IPR003593">
    <property type="entry name" value="AAA+_ATPase"/>
</dbReference>
<accession>A0A9N8WBV3</accession>
<dbReference type="Gene3D" id="3.10.28.10">
    <property type="entry name" value="Homing endonucleases"/>
    <property type="match status" value="1"/>
</dbReference>
<evidence type="ECO:0000259" key="6">
    <source>
        <dbReference type="PROSITE" id="PS50893"/>
    </source>
</evidence>
<dbReference type="InterPro" id="IPR007868">
    <property type="entry name" value="Hom_end_hint"/>
</dbReference>
<evidence type="ECO:0000256" key="2">
    <source>
        <dbReference type="ARBA" id="ARBA00022741"/>
    </source>
</evidence>
<evidence type="ECO:0000313" key="7">
    <source>
        <dbReference type="EMBL" id="CAG8477636.1"/>
    </source>
</evidence>
<dbReference type="InterPro" id="IPR017871">
    <property type="entry name" value="ABC_transporter-like_CS"/>
</dbReference>
<comment type="caution">
    <text evidence="7">The sequence shown here is derived from an EMBL/GenBank/DDBJ whole genome shotgun (WGS) entry which is preliminary data.</text>
</comment>
<keyword evidence="3" id="KW-0067">ATP-binding</keyword>
<dbReference type="Gene3D" id="3.40.50.300">
    <property type="entry name" value="P-loop containing nucleotide triphosphate hydrolases"/>
    <property type="match status" value="3"/>
</dbReference>
<dbReference type="GO" id="GO:0005524">
    <property type="term" value="F:ATP binding"/>
    <property type="evidence" value="ECO:0007669"/>
    <property type="project" value="UniProtKB-KW"/>
</dbReference>
<sequence>MAEVNSTRVSQLVRNYVPDVDDAIIDYVVGYLDETPSIQDEEDVIADFVRPMLIDAGGEEDRVNQLCEELTNLLVHYGQEQFNKANEPAKLRQPINMRNRDAVSATARLASSGIDLEAVSGRKVETRVDTRKLEKAEAKIKAKLEKRERRSNYEASKLLQKRDDAEFLMSVNPILDYTSTRGKVKDVKVENFDISFAGRRILTNADLTLTYGRRYGLVGRNGIGKCFGLGTKLLMSDGSSKRVEDILIDDNLQGNDGAPRRVLSLSRGVGPMYKVIPELGSPGKPFECNDKHILVLKFGGRPRIVTSENFASAHPGVILHWYEYVQKTNLIVPRKEDFSYGAGKLYRNKFVAQAAAHQEKIRKSNRLSPDFIWEVALEDFLKVCPEVQKYSYMYRPKIVHFQGQDRLAGIVESITGRYPTSEYISYTAWMIGFWISRGLKGSDCLMLPRNETRSLIYYVEEACTILQWNCVHTTDDVYTYVSFDRGTGKRQCNVFRKVLSELGLLHNKNIPNALMTDCLETVRKPLLAGLVDGDSLRCWDSSIGHYVKLTVSSWDVVKSIKRLASFCGLLNDKPDRESCYDCNDHKRHWHCVIYGSELFTLPSMRYDLISLDRGLFEIFHPSEYMWGFQIEEIGHMPYYGFQVDGNQLVLLEDLTVTHNSTLLRTLSRRELTVPTHISILHVEQEMVGDDTLAIEAVLSADIWREHLLGEEKRLNTMLAKLEKMVPDENQTSEDIEKEKEDANAQLQEVYQKLADIESDKAESRAASILSGLGFPEERIRDPTKTFSGGWRMRLALARALFCRPDLLLLDEPTNMLDIPAVAWLEHYLKNWPSTLLVVSHDREFLDEVATDILHQHSERVDFYRGNFTQFYATKEERRKNQQREYEAQMQYRQHLQDFIDRWRYNAKRGPQAQSKLKLLEKLPVIEPPEVESSVTFRFPNPDPISPPILQLDDVAFGYKSGDLILSDVNLSVQLDSRIAVVGPNGAGKSTLLKLLTGMLQPLKGFVHRHGRLRFALFMQHHVDQLDLDTTAVGFMSKTWPGKSEEEYRRQLGSFGITGMTALQRLDTLSGGQKSRVAFACLGLQNPHILILDEPTNHLDMDSMDALIAALKEFKGGVILVSHDERFIDSICNEIWVCENGRVGKFEGDSIKQYRQLIVPKEEP</sequence>
<dbReference type="PROSITE" id="PS50893">
    <property type="entry name" value="ABC_TRANSPORTER_2"/>
    <property type="match status" value="2"/>
</dbReference>
<dbReference type="Gene3D" id="2.170.16.10">
    <property type="entry name" value="Hedgehog/Intein (Hint) domain"/>
    <property type="match status" value="2"/>
</dbReference>
<dbReference type="InterPro" id="IPR036844">
    <property type="entry name" value="Hint_dom_sf"/>
</dbReference>
<dbReference type="Pfam" id="PF12848">
    <property type="entry name" value="ABC_tran_Xtn"/>
    <property type="match status" value="1"/>
</dbReference>
<dbReference type="GO" id="GO:0016887">
    <property type="term" value="F:ATP hydrolysis activity"/>
    <property type="evidence" value="ECO:0007669"/>
    <property type="project" value="InterPro"/>
</dbReference>
<dbReference type="InterPro" id="IPR003439">
    <property type="entry name" value="ABC_transporter-like_ATP-bd"/>
</dbReference>
<gene>
    <name evidence="7" type="ORF">PBRASI_LOCUS1403</name>
</gene>
<dbReference type="FunFam" id="3.40.50.300:FF:000882">
    <property type="entry name" value="Translation initiation regulator (Gcn20)"/>
    <property type="match status" value="1"/>
</dbReference>
<dbReference type="InterPro" id="IPR050611">
    <property type="entry name" value="ABCF"/>
</dbReference>
<proteinExistence type="predicted"/>
<dbReference type="Pfam" id="PF05203">
    <property type="entry name" value="Hom_end_hint"/>
    <property type="match status" value="1"/>
</dbReference>
<dbReference type="CDD" id="cd03221">
    <property type="entry name" value="ABCF_EF-3"/>
    <property type="match status" value="2"/>
</dbReference>
<feature type="domain" description="ABC transporter" evidence="6">
    <location>
        <begin position="619"/>
        <end position="890"/>
    </location>
</feature>
<dbReference type="InterPro" id="IPR027434">
    <property type="entry name" value="Homing_endonucl"/>
</dbReference>
<protein>
    <submittedName>
        <fullName evidence="7">5165_t:CDS:1</fullName>
    </submittedName>
</protein>
<name>A0A9N8WBV3_9GLOM</name>
<organism evidence="7 8">
    <name type="scientific">Paraglomus brasilianum</name>
    <dbReference type="NCBI Taxonomy" id="144538"/>
    <lineage>
        <taxon>Eukaryota</taxon>
        <taxon>Fungi</taxon>
        <taxon>Fungi incertae sedis</taxon>
        <taxon>Mucoromycota</taxon>
        <taxon>Glomeromycotina</taxon>
        <taxon>Glomeromycetes</taxon>
        <taxon>Paraglomerales</taxon>
        <taxon>Paraglomeraceae</taxon>
        <taxon>Paraglomus</taxon>
    </lineage>
</organism>
<keyword evidence="4" id="KW-0007">Acetylation</keyword>
<dbReference type="PROSITE" id="PS00211">
    <property type="entry name" value="ABC_TRANSPORTER_1"/>
    <property type="match status" value="1"/>
</dbReference>
<feature type="domain" description="ABC transporter" evidence="6">
    <location>
        <begin position="949"/>
        <end position="1161"/>
    </location>
</feature>
<keyword evidence="1" id="KW-0677">Repeat</keyword>
<dbReference type="FunFam" id="3.40.50.300:FF:000104">
    <property type="entry name" value="ATP-binding cassette sub-family F member 3"/>
    <property type="match status" value="1"/>
</dbReference>
<dbReference type="PANTHER" id="PTHR19211">
    <property type="entry name" value="ATP-BINDING TRANSPORT PROTEIN-RELATED"/>
    <property type="match status" value="1"/>
</dbReference>
<dbReference type="Proteomes" id="UP000789739">
    <property type="component" value="Unassembled WGS sequence"/>
</dbReference>
<keyword evidence="8" id="KW-1185">Reference proteome</keyword>
<evidence type="ECO:0000256" key="4">
    <source>
        <dbReference type="ARBA" id="ARBA00022990"/>
    </source>
</evidence>
<dbReference type="OrthoDB" id="2110130at2759"/>
<evidence type="ECO:0000256" key="1">
    <source>
        <dbReference type="ARBA" id="ARBA00022737"/>
    </source>
</evidence>
<dbReference type="SUPFAM" id="SSF51294">
    <property type="entry name" value="Hedgehog/intein (Hint) domain"/>
    <property type="match status" value="1"/>
</dbReference>
<dbReference type="SMART" id="SM00382">
    <property type="entry name" value="AAA"/>
    <property type="match status" value="1"/>
</dbReference>
<dbReference type="InterPro" id="IPR058770">
    <property type="entry name" value="PWI_ABCF3"/>
</dbReference>
<keyword evidence="2" id="KW-0547">Nucleotide-binding</keyword>
<dbReference type="Pfam" id="PF26051">
    <property type="entry name" value="PWI_ABCF3"/>
    <property type="match status" value="1"/>
</dbReference>
<feature type="coiled-coil region" evidence="5">
    <location>
        <begin position="718"/>
        <end position="759"/>
    </location>
</feature>
<dbReference type="Pfam" id="PF00005">
    <property type="entry name" value="ABC_tran"/>
    <property type="match status" value="2"/>
</dbReference>
<dbReference type="PANTHER" id="PTHR19211:SF117">
    <property type="entry name" value="ATP-BINDING CASSETTE SUB-FAMILY F MEMBER 3"/>
    <property type="match status" value="1"/>
</dbReference>
<reference evidence="7" key="1">
    <citation type="submission" date="2021-06" db="EMBL/GenBank/DDBJ databases">
        <authorList>
            <person name="Kallberg Y."/>
            <person name="Tangrot J."/>
            <person name="Rosling A."/>
        </authorList>
    </citation>
    <scope>NUCLEOTIDE SEQUENCE</scope>
    <source>
        <strain evidence="7">BR232B</strain>
    </source>
</reference>
<keyword evidence="5" id="KW-0175">Coiled coil</keyword>
<evidence type="ECO:0000313" key="8">
    <source>
        <dbReference type="Proteomes" id="UP000789739"/>
    </source>
</evidence>
<dbReference type="SUPFAM" id="SSF52540">
    <property type="entry name" value="P-loop containing nucleoside triphosphate hydrolases"/>
    <property type="match status" value="2"/>
</dbReference>
<evidence type="ECO:0000256" key="5">
    <source>
        <dbReference type="SAM" id="Coils"/>
    </source>
</evidence>
<dbReference type="EMBL" id="CAJVPI010000090">
    <property type="protein sequence ID" value="CAG8477636.1"/>
    <property type="molecule type" value="Genomic_DNA"/>
</dbReference>
<evidence type="ECO:0000256" key="3">
    <source>
        <dbReference type="ARBA" id="ARBA00022840"/>
    </source>
</evidence>
<dbReference type="GO" id="GO:0030908">
    <property type="term" value="P:protein splicing"/>
    <property type="evidence" value="ECO:0007669"/>
    <property type="project" value="InterPro"/>
</dbReference>